<dbReference type="InterPro" id="IPR006553">
    <property type="entry name" value="Leu-rich_rpt_Cys-con_subtyp"/>
</dbReference>
<feature type="domain" description="F-box" evidence="1">
    <location>
        <begin position="3"/>
        <end position="46"/>
    </location>
</feature>
<feature type="non-terminal residue" evidence="3">
    <location>
        <position position="1"/>
    </location>
</feature>
<evidence type="ECO:0008006" key="5">
    <source>
        <dbReference type="Google" id="ProtNLM"/>
    </source>
</evidence>
<sequence>PSLDNIPTEIVIQILKNLTHHKDIMNCALAIRSWSYCCYEIIWFKPNMIRPTVWANLCSTLSQSTPTYYPYHSFIRRINLSALADCVKDNHLSCLSVCDRLERITLTGCHKLTDAGLCGFLSKSSSAYLVSMDLSEITNITDTTILKIAECCPRLQGLNLSMFKDGQEQFHGVTDESIIKLAEGCRGLRRVILNNCSLLTDASITLLAKNCRSLLEIDLINCAITEDSLQAIFKHCRELREFRLNQCVNLGDSGFLDSDLAPSVFRECPYYDQLRIIDLTGVSKITDDSVIRIVEAAPKIRNFVLNKCHNITDKAVFAICNLGRYLHVLHLGHCLNLTNRSIIQLARSCTRIRYLDLACCTQLTDAAVFELANLQRLKRIGLVKCSKITDESVKALASHARIANSLERVHLSYCSRLTISSIHCLLNACQLLTHLSLTQVRDFLRADFQHFCRKAPSDFSEQQRQAFCVFSGKGVQNFRNYLNANEGMF</sequence>
<evidence type="ECO:0000313" key="3">
    <source>
        <dbReference type="EMBL" id="OAD67366.1"/>
    </source>
</evidence>
<dbReference type="InParanoid" id="A0A167K6D2"/>
<dbReference type="SUPFAM" id="SSF52047">
    <property type="entry name" value="RNI-like"/>
    <property type="match status" value="1"/>
</dbReference>
<name>A0A167K6D2_PHYB8</name>
<dbReference type="EMBL" id="KV441024">
    <property type="protein sequence ID" value="OAD67366.1"/>
    <property type="molecule type" value="Genomic_DNA"/>
</dbReference>
<feature type="domain" description="F-box/LRR-repeat protein 15-like leucin rich repeat" evidence="2">
    <location>
        <begin position="154"/>
        <end position="424"/>
    </location>
</feature>
<keyword evidence="4" id="KW-1185">Reference proteome</keyword>
<dbReference type="VEuPathDB" id="FungiDB:PHYBLDRAFT_97692"/>
<dbReference type="InterPro" id="IPR036047">
    <property type="entry name" value="F-box-like_dom_sf"/>
</dbReference>
<evidence type="ECO:0000259" key="1">
    <source>
        <dbReference type="Pfam" id="PF12937"/>
    </source>
</evidence>
<dbReference type="RefSeq" id="XP_018285406.1">
    <property type="nucleotide sequence ID" value="XM_018444029.1"/>
</dbReference>
<dbReference type="Pfam" id="PF12937">
    <property type="entry name" value="F-box-like"/>
    <property type="match status" value="1"/>
</dbReference>
<dbReference type="InterPro" id="IPR032675">
    <property type="entry name" value="LRR_dom_sf"/>
</dbReference>
<dbReference type="GeneID" id="29004934"/>
<organism evidence="3 4">
    <name type="scientific">Phycomyces blakesleeanus (strain ATCC 8743b / DSM 1359 / FGSC 10004 / NBRC 33097 / NRRL 1555)</name>
    <dbReference type="NCBI Taxonomy" id="763407"/>
    <lineage>
        <taxon>Eukaryota</taxon>
        <taxon>Fungi</taxon>
        <taxon>Fungi incertae sedis</taxon>
        <taxon>Mucoromycota</taxon>
        <taxon>Mucoromycotina</taxon>
        <taxon>Mucoromycetes</taxon>
        <taxon>Mucorales</taxon>
        <taxon>Phycomycetaceae</taxon>
        <taxon>Phycomyces</taxon>
    </lineage>
</organism>
<dbReference type="Proteomes" id="UP000077315">
    <property type="component" value="Unassembled WGS sequence"/>
</dbReference>
<dbReference type="SUPFAM" id="SSF81383">
    <property type="entry name" value="F-box domain"/>
    <property type="match status" value="1"/>
</dbReference>
<dbReference type="AlphaFoldDB" id="A0A167K6D2"/>
<evidence type="ECO:0000313" key="4">
    <source>
        <dbReference type="Proteomes" id="UP000077315"/>
    </source>
</evidence>
<dbReference type="Gene3D" id="3.80.10.10">
    <property type="entry name" value="Ribonuclease Inhibitor"/>
    <property type="match status" value="3"/>
</dbReference>
<reference evidence="4" key="1">
    <citation type="submission" date="2015-06" db="EMBL/GenBank/DDBJ databases">
        <title>Expansion of signal transduction pathways in fungi by whole-genome duplication.</title>
        <authorList>
            <consortium name="DOE Joint Genome Institute"/>
            <person name="Corrochano L.M."/>
            <person name="Kuo A."/>
            <person name="Marcet-Houben M."/>
            <person name="Polaino S."/>
            <person name="Salamov A."/>
            <person name="Villalobos J.M."/>
            <person name="Alvarez M.I."/>
            <person name="Avalos J."/>
            <person name="Benito E.P."/>
            <person name="Benoit I."/>
            <person name="Burger G."/>
            <person name="Camino L.P."/>
            <person name="Canovas D."/>
            <person name="Cerda-Olmedo E."/>
            <person name="Cheng J.-F."/>
            <person name="Dominguez A."/>
            <person name="Elias M."/>
            <person name="Eslava A.P."/>
            <person name="Glaser F."/>
            <person name="Grimwood J."/>
            <person name="Gutierrez G."/>
            <person name="Heitman J."/>
            <person name="Henrissat B."/>
            <person name="Iturriaga E.A."/>
            <person name="Lang B.F."/>
            <person name="Lavin J.L."/>
            <person name="Lee S."/>
            <person name="Li W."/>
            <person name="Lindquist E."/>
            <person name="Lopez-Garcia S."/>
            <person name="Luque E.M."/>
            <person name="Marcos A.T."/>
            <person name="Martin J."/>
            <person name="McCluskey K."/>
            <person name="Medina H.R."/>
            <person name="Miralles-Duran A."/>
            <person name="Miyazaki A."/>
            <person name="Munoz-Torres E."/>
            <person name="Oguiza J.A."/>
            <person name="Ohm R."/>
            <person name="Olmedo M."/>
            <person name="Orejas M."/>
            <person name="Ortiz-Castellanos L."/>
            <person name="Pisabarro A.G."/>
            <person name="Rodriguez-Romero J."/>
            <person name="Ruiz-Herrera J."/>
            <person name="Ruiz-Vazquez R."/>
            <person name="Sanz C."/>
            <person name="Schackwitz W."/>
            <person name="Schmutz J."/>
            <person name="Shahriari M."/>
            <person name="Shelest E."/>
            <person name="Silva-Franco F."/>
            <person name="Soanes D."/>
            <person name="Syed K."/>
            <person name="Tagua V.G."/>
            <person name="Talbot N.J."/>
            <person name="Thon M."/>
            <person name="De vries R.P."/>
            <person name="Wiebenga A."/>
            <person name="Yadav J.S."/>
            <person name="Braun E.L."/>
            <person name="Baker S."/>
            <person name="Garre V."/>
            <person name="Horwitz B."/>
            <person name="Torres-Martinez S."/>
            <person name="Idnurm A."/>
            <person name="Herrera-Estrella A."/>
            <person name="Gabaldon T."/>
            <person name="Grigoriev I.V."/>
        </authorList>
    </citation>
    <scope>NUCLEOTIDE SEQUENCE [LARGE SCALE GENOMIC DNA]</scope>
    <source>
        <strain evidence="4">NRRL 1555(-)</strain>
    </source>
</reference>
<dbReference type="InterPro" id="IPR001810">
    <property type="entry name" value="F-box_dom"/>
</dbReference>
<dbReference type="STRING" id="763407.A0A167K6D2"/>
<dbReference type="InterPro" id="IPR057207">
    <property type="entry name" value="FBXL15_LRR"/>
</dbReference>
<proteinExistence type="predicted"/>
<dbReference type="GO" id="GO:0019005">
    <property type="term" value="C:SCF ubiquitin ligase complex"/>
    <property type="evidence" value="ECO:0007669"/>
    <property type="project" value="TreeGrafter"/>
</dbReference>
<evidence type="ECO:0000259" key="2">
    <source>
        <dbReference type="Pfam" id="PF25372"/>
    </source>
</evidence>
<dbReference type="FunCoup" id="A0A167K6D2">
    <property type="interactions" value="459"/>
</dbReference>
<feature type="non-terminal residue" evidence="3">
    <location>
        <position position="489"/>
    </location>
</feature>
<dbReference type="GO" id="GO:0031146">
    <property type="term" value="P:SCF-dependent proteasomal ubiquitin-dependent protein catabolic process"/>
    <property type="evidence" value="ECO:0007669"/>
    <property type="project" value="TreeGrafter"/>
</dbReference>
<protein>
    <recommendedName>
        <fullName evidence="5">F-box domain-containing protein</fullName>
    </recommendedName>
</protein>
<dbReference type="PANTHER" id="PTHR13318">
    <property type="entry name" value="PARTNER OF PAIRED, ISOFORM B-RELATED"/>
    <property type="match status" value="1"/>
</dbReference>
<dbReference type="SMART" id="SM00367">
    <property type="entry name" value="LRR_CC"/>
    <property type="match status" value="12"/>
</dbReference>
<dbReference type="Pfam" id="PF25372">
    <property type="entry name" value="DUF7885"/>
    <property type="match status" value="1"/>
</dbReference>
<gene>
    <name evidence="3" type="ORF">PHYBLDRAFT_97692</name>
</gene>
<dbReference type="OrthoDB" id="10257471at2759"/>
<accession>A0A167K6D2</accession>